<keyword evidence="4 10" id="KW-0812">Transmembrane</keyword>
<evidence type="ECO:0000259" key="14">
    <source>
        <dbReference type="PROSITE" id="PS51846"/>
    </source>
</evidence>
<dbReference type="Pfam" id="PF00571">
    <property type="entry name" value="CBS"/>
    <property type="match status" value="2"/>
</dbReference>
<feature type="domain" description="CNNM transmembrane" evidence="14">
    <location>
        <begin position="1"/>
        <end position="201"/>
    </location>
</feature>
<dbReference type="Pfam" id="PF03471">
    <property type="entry name" value="CorC_HlyC"/>
    <property type="match status" value="1"/>
</dbReference>
<dbReference type="SUPFAM" id="SSF56176">
    <property type="entry name" value="FAD-binding/transporter-associated domain-like"/>
    <property type="match status" value="1"/>
</dbReference>
<comment type="similarity">
    <text evidence="2">Belongs to the UPF0053 family.</text>
</comment>
<feature type="compositionally biased region" description="Low complexity" evidence="11">
    <location>
        <begin position="279"/>
        <end position="296"/>
    </location>
</feature>
<keyword evidence="16" id="KW-1185">Reference proteome</keyword>
<dbReference type="InterPro" id="IPR036318">
    <property type="entry name" value="FAD-bd_PCMH-like_sf"/>
</dbReference>
<evidence type="ECO:0000256" key="7">
    <source>
        <dbReference type="ARBA" id="ARBA00023122"/>
    </source>
</evidence>
<evidence type="ECO:0000256" key="9">
    <source>
        <dbReference type="PROSITE-ProRule" id="PRU00703"/>
    </source>
</evidence>
<dbReference type="EMBL" id="JBHSXX010000001">
    <property type="protein sequence ID" value="MFC6869058.1"/>
    <property type="molecule type" value="Genomic_DNA"/>
</dbReference>
<feature type="transmembrane region" description="Helical" evidence="12">
    <location>
        <begin position="90"/>
        <end position="117"/>
    </location>
</feature>
<accession>A0ABW2C3H8</accession>
<dbReference type="Proteomes" id="UP001596337">
    <property type="component" value="Unassembled WGS sequence"/>
</dbReference>
<dbReference type="SMART" id="SM01091">
    <property type="entry name" value="CorC_HlyC"/>
    <property type="match status" value="1"/>
</dbReference>
<protein>
    <submittedName>
        <fullName evidence="15">Hemolysin family protein</fullName>
    </submittedName>
</protein>
<dbReference type="Gene3D" id="3.10.580.10">
    <property type="entry name" value="CBS-domain"/>
    <property type="match status" value="1"/>
</dbReference>
<dbReference type="Pfam" id="PF01595">
    <property type="entry name" value="CNNM"/>
    <property type="match status" value="1"/>
</dbReference>
<dbReference type="InterPro" id="IPR044751">
    <property type="entry name" value="Ion_transp-like_CBS"/>
</dbReference>
<dbReference type="PROSITE" id="PS51846">
    <property type="entry name" value="CNNM"/>
    <property type="match status" value="1"/>
</dbReference>
<keyword evidence="6 10" id="KW-1133">Transmembrane helix</keyword>
<dbReference type="PROSITE" id="PS51371">
    <property type="entry name" value="CBS"/>
    <property type="match status" value="1"/>
</dbReference>
<feature type="domain" description="CBS" evidence="13">
    <location>
        <begin position="303"/>
        <end position="363"/>
    </location>
</feature>
<evidence type="ECO:0000256" key="1">
    <source>
        <dbReference type="ARBA" id="ARBA00004651"/>
    </source>
</evidence>
<evidence type="ECO:0000259" key="13">
    <source>
        <dbReference type="PROSITE" id="PS51371"/>
    </source>
</evidence>
<keyword evidence="7 9" id="KW-0129">CBS domain</keyword>
<dbReference type="InterPro" id="IPR000644">
    <property type="entry name" value="CBS_dom"/>
</dbReference>
<evidence type="ECO:0000313" key="15">
    <source>
        <dbReference type="EMBL" id="MFC6869058.1"/>
    </source>
</evidence>
<keyword evidence="5" id="KW-0677">Repeat</keyword>
<evidence type="ECO:0000256" key="10">
    <source>
        <dbReference type="PROSITE-ProRule" id="PRU01193"/>
    </source>
</evidence>
<dbReference type="SUPFAM" id="SSF54631">
    <property type="entry name" value="CBS-domain pair"/>
    <property type="match status" value="1"/>
</dbReference>
<comment type="caution">
    <text evidence="15">The sequence shown here is derived from an EMBL/GenBank/DDBJ whole genome shotgun (WGS) entry which is preliminary data.</text>
</comment>
<dbReference type="PANTHER" id="PTHR43099:SF5">
    <property type="entry name" value="HLYC_CORC FAMILY TRANSPORTER"/>
    <property type="match status" value="1"/>
</dbReference>
<feature type="region of interest" description="Disordered" evidence="11">
    <location>
        <begin position="274"/>
        <end position="296"/>
    </location>
</feature>
<dbReference type="InterPro" id="IPR016169">
    <property type="entry name" value="FAD-bd_PCMH_sub2"/>
</dbReference>
<keyword evidence="3" id="KW-1003">Cell membrane</keyword>
<gene>
    <name evidence="15" type="ORF">ACFQGD_18090</name>
</gene>
<evidence type="ECO:0000256" key="2">
    <source>
        <dbReference type="ARBA" id="ARBA00006337"/>
    </source>
</evidence>
<evidence type="ECO:0000256" key="12">
    <source>
        <dbReference type="SAM" id="Phobius"/>
    </source>
</evidence>
<comment type="subcellular location">
    <subcellularLocation>
        <location evidence="1">Cell membrane</location>
        <topology evidence="1">Multi-pass membrane protein</topology>
    </subcellularLocation>
</comment>
<organism evidence="15 16">
    <name type="scientific">Haloechinothrix salitolerans</name>
    <dbReference type="NCBI Taxonomy" id="926830"/>
    <lineage>
        <taxon>Bacteria</taxon>
        <taxon>Bacillati</taxon>
        <taxon>Actinomycetota</taxon>
        <taxon>Actinomycetes</taxon>
        <taxon>Pseudonocardiales</taxon>
        <taxon>Pseudonocardiaceae</taxon>
        <taxon>Haloechinothrix</taxon>
    </lineage>
</organism>
<evidence type="ECO:0000256" key="8">
    <source>
        <dbReference type="ARBA" id="ARBA00023136"/>
    </source>
</evidence>
<evidence type="ECO:0000256" key="11">
    <source>
        <dbReference type="SAM" id="MobiDB-lite"/>
    </source>
</evidence>
<evidence type="ECO:0000256" key="5">
    <source>
        <dbReference type="ARBA" id="ARBA00022737"/>
    </source>
</evidence>
<evidence type="ECO:0000313" key="16">
    <source>
        <dbReference type="Proteomes" id="UP001596337"/>
    </source>
</evidence>
<dbReference type="Gene3D" id="3.30.465.10">
    <property type="match status" value="1"/>
</dbReference>
<feature type="transmembrane region" description="Helical" evidence="12">
    <location>
        <begin position="6"/>
        <end position="31"/>
    </location>
</feature>
<reference evidence="16" key="1">
    <citation type="journal article" date="2019" name="Int. J. Syst. Evol. Microbiol.">
        <title>The Global Catalogue of Microorganisms (GCM) 10K type strain sequencing project: providing services to taxonomists for standard genome sequencing and annotation.</title>
        <authorList>
            <consortium name="The Broad Institute Genomics Platform"/>
            <consortium name="The Broad Institute Genome Sequencing Center for Infectious Disease"/>
            <person name="Wu L."/>
            <person name="Ma J."/>
        </authorList>
    </citation>
    <scope>NUCLEOTIDE SEQUENCE [LARGE SCALE GENOMIC DNA]</scope>
    <source>
        <strain evidence="16">KCTC 32255</strain>
    </source>
</reference>
<evidence type="ECO:0000256" key="4">
    <source>
        <dbReference type="ARBA" id="ARBA00022692"/>
    </source>
</evidence>
<evidence type="ECO:0000256" key="6">
    <source>
        <dbReference type="ARBA" id="ARBA00022989"/>
    </source>
</evidence>
<dbReference type="InterPro" id="IPR002550">
    <property type="entry name" value="CNNM"/>
</dbReference>
<evidence type="ECO:0000256" key="3">
    <source>
        <dbReference type="ARBA" id="ARBA00022475"/>
    </source>
</evidence>
<dbReference type="InterPro" id="IPR051676">
    <property type="entry name" value="UPF0053_domain"/>
</dbReference>
<keyword evidence="8 10" id="KW-0472">Membrane</keyword>
<dbReference type="CDD" id="cd04590">
    <property type="entry name" value="CBS_pair_CorC_HlyC_assoc"/>
    <property type="match status" value="1"/>
</dbReference>
<name>A0ABW2C3H8_9PSEU</name>
<dbReference type="InterPro" id="IPR005170">
    <property type="entry name" value="Transptr-assoc_dom"/>
</dbReference>
<dbReference type="RefSeq" id="WP_345393250.1">
    <property type="nucleotide sequence ID" value="NZ_BAABLA010000018.1"/>
</dbReference>
<sequence length="452" mass="47428">MDGLTVTLLLLAVLVALNAVFAGSEIALISLREGQLRQVERAGSGGGRALVRLARDPNRFLATIQIGITLAGFLASATAAVTIAEPLVALLGFLGSAAGPVAIALVTLVLVFITLVLGELAPKRLAMQHALRWALVVARPLDWLATLSRPAVWVLSTATDVTVRLFGGDPHAAKEPLSPDELRDLVATHRGLSAEQRTIITGALEIHERPLRRVLRPRGTVFTLPGDLPLDQAREQLAHAGHTRAPVAGPSGQLDDAIGVVNLRDLIGGKGAAVSASNATRGDTTAGDGAAGEGAPATSGLTVARVAQPPLLFPDSLRVSEALRRFKAERQQFALVVGEHGAVDGIVTLEDLLEEIVGEIYDETDTDVIEARRGDDGTITIPGTFPVHDLTDIGVSITNLPPGDYTTIAGMLLVVLGEIPKAPGDRVELPGWTADVTGVEGHAITEVRLRQR</sequence>
<feature type="transmembrane region" description="Helical" evidence="12">
    <location>
        <begin position="60"/>
        <end position="84"/>
    </location>
</feature>
<proteinExistence type="inferred from homology"/>
<dbReference type="InterPro" id="IPR046342">
    <property type="entry name" value="CBS_dom_sf"/>
</dbReference>
<dbReference type="PANTHER" id="PTHR43099">
    <property type="entry name" value="UPF0053 PROTEIN YRKA"/>
    <property type="match status" value="1"/>
</dbReference>